<accession>A0A1G4UN54</accession>
<dbReference type="STRING" id="177413.SAMN05660859_4084"/>
<name>A0A1G4UN54_9HYPH</name>
<evidence type="ECO:0000256" key="1">
    <source>
        <dbReference type="SAM" id="Phobius"/>
    </source>
</evidence>
<reference evidence="6" key="1">
    <citation type="submission" date="2016-10" db="EMBL/GenBank/DDBJ databases">
        <authorList>
            <person name="Varghese N."/>
            <person name="Submissions S."/>
        </authorList>
    </citation>
    <scope>NUCLEOTIDE SEQUENCE [LARGE SCALE GENOMIC DNA]</scope>
    <source>
        <strain evidence="6">CGMCC 1.1761</strain>
    </source>
</reference>
<evidence type="ECO:0000313" key="5">
    <source>
        <dbReference type="EMBL" id="SCW94209.1"/>
    </source>
</evidence>
<dbReference type="Pfam" id="PF16344">
    <property type="entry name" value="FecR_C"/>
    <property type="match status" value="1"/>
</dbReference>
<proteinExistence type="predicted"/>
<dbReference type="PANTHER" id="PTHR30273">
    <property type="entry name" value="PERIPLASMIC SIGNAL SENSOR AND SIGMA FACTOR ACTIVATOR FECR-RELATED"/>
    <property type="match status" value="1"/>
</dbReference>
<dbReference type="AlphaFoldDB" id="A0A1G4UN54"/>
<keyword evidence="6" id="KW-1185">Reference proteome</keyword>
<feature type="domain" description="FecR protein" evidence="2">
    <location>
        <begin position="116"/>
        <end position="207"/>
    </location>
</feature>
<dbReference type="Proteomes" id="UP000198889">
    <property type="component" value="Unassembled WGS sequence"/>
</dbReference>
<dbReference type="Pfam" id="PF16220">
    <property type="entry name" value="DUF4880"/>
    <property type="match status" value="1"/>
</dbReference>
<dbReference type="InterPro" id="IPR032508">
    <property type="entry name" value="FecR_C"/>
</dbReference>
<dbReference type="InterPro" id="IPR032623">
    <property type="entry name" value="FecR_N"/>
</dbReference>
<keyword evidence="1" id="KW-1133">Transmembrane helix</keyword>
<feature type="transmembrane region" description="Helical" evidence="1">
    <location>
        <begin position="86"/>
        <end position="104"/>
    </location>
</feature>
<protein>
    <submittedName>
        <fullName evidence="5">FecR family protein</fullName>
    </submittedName>
</protein>
<organism evidence="5 6">
    <name type="scientific">Ancylobacter rudongensis</name>
    <dbReference type="NCBI Taxonomy" id="177413"/>
    <lineage>
        <taxon>Bacteria</taxon>
        <taxon>Pseudomonadati</taxon>
        <taxon>Pseudomonadota</taxon>
        <taxon>Alphaproteobacteria</taxon>
        <taxon>Hyphomicrobiales</taxon>
        <taxon>Xanthobacteraceae</taxon>
        <taxon>Ancylobacter</taxon>
    </lineage>
</organism>
<keyword evidence="1" id="KW-0812">Transmembrane</keyword>
<dbReference type="Gene3D" id="3.55.50.30">
    <property type="match status" value="1"/>
</dbReference>
<gene>
    <name evidence="5" type="ORF">SAMN05660859_4084</name>
</gene>
<dbReference type="PANTHER" id="PTHR30273:SF2">
    <property type="entry name" value="PROTEIN FECR"/>
    <property type="match status" value="1"/>
</dbReference>
<feature type="domain" description="FecR N-terminal" evidence="3">
    <location>
        <begin position="16"/>
        <end position="54"/>
    </location>
</feature>
<keyword evidence="1" id="KW-0472">Membrane</keyword>
<feature type="domain" description="Protein FecR C-terminal" evidence="4">
    <location>
        <begin position="259"/>
        <end position="310"/>
    </location>
</feature>
<evidence type="ECO:0000313" key="6">
    <source>
        <dbReference type="Proteomes" id="UP000198889"/>
    </source>
</evidence>
<dbReference type="Gene3D" id="2.60.120.1440">
    <property type="match status" value="1"/>
</dbReference>
<dbReference type="InterPro" id="IPR012373">
    <property type="entry name" value="Ferrdict_sens_TM"/>
</dbReference>
<dbReference type="PIRSF" id="PIRSF018266">
    <property type="entry name" value="FecR"/>
    <property type="match status" value="1"/>
</dbReference>
<dbReference type="Pfam" id="PF04773">
    <property type="entry name" value="FecR"/>
    <property type="match status" value="1"/>
</dbReference>
<evidence type="ECO:0000259" key="4">
    <source>
        <dbReference type="Pfam" id="PF16344"/>
    </source>
</evidence>
<sequence>MDDDVNEDRASDVDRRAAHWVARLDGRPLDDAERDAFRDWLEADPDHRLAFEEAHSAWRSLDLLRRDPGPLRALARPGRRKPVGRAGMAGVIALLALGLLALRYQIGDPWIALAADWRTAPGQMRQVTLDDGSLVDLGPDSAIAVHFSAEARRVTLLAGDAFFQAAPRAGAERRPFVVEAGQGTTTALGTQFLVEGREDGARVTAVEHRIEIAFDTPERGDERVVLSPGTAVEYDLSHGLGPVDAADLDEATAWRKGLLVFDSVPLEDVVRKLNRYRRGRIVIANAQLAQRKVSGVFATGDLDGVIRTITAELGASASSLPPLVTVLY</sequence>
<dbReference type="GO" id="GO:0016989">
    <property type="term" value="F:sigma factor antagonist activity"/>
    <property type="evidence" value="ECO:0007669"/>
    <property type="project" value="TreeGrafter"/>
</dbReference>
<evidence type="ECO:0000259" key="2">
    <source>
        <dbReference type="Pfam" id="PF04773"/>
    </source>
</evidence>
<evidence type="ECO:0000259" key="3">
    <source>
        <dbReference type="Pfam" id="PF16220"/>
    </source>
</evidence>
<dbReference type="EMBL" id="FMTP01000008">
    <property type="protein sequence ID" value="SCW94209.1"/>
    <property type="molecule type" value="Genomic_DNA"/>
</dbReference>
<dbReference type="InterPro" id="IPR006860">
    <property type="entry name" value="FecR"/>
</dbReference>